<reference evidence="1 2" key="1">
    <citation type="journal article" date="2022" name="bioRxiv">
        <title>The genome of the oomycete Peronosclerospora sorghi, a cosmopolitan pathogen of maize and sorghum, is inflated with dispersed pseudogenes.</title>
        <authorList>
            <person name="Fletcher K."/>
            <person name="Martin F."/>
            <person name="Isakeit T."/>
            <person name="Cavanaugh K."/>
            <person name="Magill C."/>
            <person name="Michelmore R."/>
        </authorList>
    </citation>
    <scope>NUCLEOTIDE SEQUENCE [LARGE SCALE GENOMIC DNA]</scope>
    <source>
        <strain evidence="1">P6</strain>
    </source>
</reference>
<comment type="caution">
    <text evidence="1">The sequence shown here is derived from an EMBL/GenBank/DDBJ whole genome shotgun (WGS) entry which is preliminary data.</text>
</comment>
<keyword evidence="2" id="KW-1185">Reference proteome</keyword>
<proteinExistence type="predicted"/>
<evidence type="ECO:0000313" key="1">
    <source>
        <dbReference type="EMBL" id="KAI9907624.1"/>
    </source>
</evidence>
<organism evidence="1 2">
    <name type="scientific">Peronosclerospora sorghi</name>
    <dbReference type="NCBI Taxonomy" id="230839"/>
    <lineage>
        <taxon>Eukaryota</taxon>
        <taxon>Sar</taxon>
        <taxon>Stramenopiles</taxon>
        <taxon>Oomycota</taxon>
        <taxon>Peronosporomycetes</taxon>
        <taxon>Peronosporales</taxon>
        <taxon>Peronosporaceae</taxon>
        <taxon>Peronosclerospora</taxon>
    </lineage>
</organism>
<name>A0ACC0VNX4_9STRA</name>
<dbReference type="EMBL" id="CM047587">
    <property type="protein sequence ID" value="KAI9907624.1"/>
    <property type="molecule type" value="Genomic_DNA"/>
</dbReference>
<gene>
    <name evidence="1" type="ORF">PsorP6_016559</name>
</gene>
<sequence length="305" mass="35203">MLLANVRNLIGSEYWNLAYCICPSQVIMNVAKDLIHHASCHCHFPNSMPKIKNTRSIPMSLLFSLVVIVATKTASTDVATASTESKLPFDPVQRHLRDNSTDERENEERLIASLDTIKKSLRERGFPVDNVESFAKAFIGERKSYSFENVKKIQRLEHRDHPKLFHHDQLDLLRKEEDLNVAAYIVLLGTDLNEQTVVKTAQKLDHLIHDVNTPEGTKTVAKQIQEGQFIAWLPFARTDQQFKEFILRLDRYESRHCAWKKSVFHEYREFLDTSPHARVKRQTLHDLRTTSEKARTSGPTRGDTE</sequence>
<protein>
    <submittedName>
        <fullName evidence="1">Uncharacterized protein</fullName>
    </submittedName>
</protein>
<dbReference type="Proteomes" id="UP001163321">
    <property type="component" value="Chromosome 8"/>
</dbReference>
<evidence type="ECO:0000313" key="2">
    <source>
        <dbReference type="Proteomes" id="UP001163321"/>
    </source>
</evidence>
<accession>A0ACC0VNX4</accession>